<dbReference type="EC" id="2.1.1.177" evidence="5"/>
<dbReference type="CDD" id="cd18081">
    <property type="entry name" value="RlmH-like"/>
    <property type="match status" value="1"/>
</dbReference>
<evidence type="ECO:0000313" key="7">
    <source>
        <dbReference type="Proteomes" id="UP001232493"/>
    </source>
</evidence>
<dbReference type="HAMAP" id="MF_00658">
    <property type="entry name" value="23SrRNA_methyltr_H"/>
    <property type="match status" value="1"/>
</dbReference>
<evidence type="ECO:0000256" key="4">
    <source>
        <dbReference type="ARBA" id="ARBA00038303"/>
    </source>
</evidence>
<dbReference type="Proteomes" id="UP001232493">
    <property type="component" value="Chromosome"/>
</dbReference>
<organism evidence="6 7">
    <name type="scientific">Marinitoga aeolica</name>
    <dbReference type="NCBI Taxonomy" id="2809031"/>
    <lineage>
        <taxon>Bacteria</taxon>
        <taxon>Thermotogati</taxon>
        <taxon>Thermotogota</taxon>
        <taxon>Thermotogae</taxon>
        <taxon>Petrotogales</taxon>
        <taxon>Petrotogaceae</taxon>
        <taxon>Marinitoga</taxon>
    </lineage>
</organism>
<dbReference type="PIRSF" id="PIRSF004505">
    <property type="entry name" value="MT_bac"/>
    <property type="match status" value="1"/>
</dbReference>
<dbReference type="PANTHER" id="PTHR33603:SF1">
    <property type="entry name" value="RIBOSOMAL RNA LARGE SUBUNIT METHYLTRANSFERASE H"/>
    <property type="match status" value="1"/>
</dbReference>
<feature type="binding site" evidence="5">
    <location>
        <position position="103"/>
    </location>
    <ligand>
        <name>S-adenosyl-L-methionine</name>
        <dbReference type="ChEBI" id="CHEBI:59789"/>
    </ligand>
</feature>
<comment type="function">
    <text evidence="5">Specifically methylates the pseudouridine at position 1915 (m3Psi1915) in 23S rRNA.</text>
</comment>
<dbReference type="InterPro" id="IPR029028">
    <property type="entry name" value="Alpha/beta_knot_MTases"/>
</dbReference>
<dbReference type="SUPFAM" id="SSF75217">
    <property type="entry name" value="alpha/beta knot"/>
    <property type="match status" value="1"/>
</dbReference>
<keyword evidence="5" id="KW-0698">rRNA processing</keyword>
<protein>
    <recommendedName>
        <fullName evidence="5">Ribosomal RNA large subunit methyltransferase H</fullName>
        <ecNumber evidence="5">2.1.1.177</ecNumber>
    </recommendedName>
    <alternativeName>
        <fullName evidence="5">23S rRNA (pseudouridine1915-N3)-methyltransferase</fullName>
    </alternativeName>
    <alternativeName>
        <fullName evidence="5">23S rRNA m3Psi1915 methyltransferase</fullName>
    </alternativeName>
    <alternativeName>
        <fullName evidence="5">rRNA (pseudouridine-N3-)-methyltransferase RlmH</fullName>
    </alternativeName>
</protein>
<comment type="subcellular location">
    <subcellularLocation>
        <location evidence="5">Cytoplasm</location>
    </subcellularLocation>
</comment>
<dbReference type="EMBL" id="CP069362">
    <property type="protein sequence ID" value="WGS65966.1"/>
    <property type="molecule type" value="Genomic_DNA"/>
</dbReference>
<keyword evidence="7" id="KW-1185">Reference proteome</keyword>
<dbReference type="Pfam" id="PF02590">
    <property type="entry name" value="SPOUT_MTase"/>
    <property type="match status" value="1"/>
</dbReference>
<feature type="binding site" evidence="5">
    <location>
        <position position="72"/>
    </location>
    <ligand>
        <name>S-adenosyl-L-methionine</name>
        <dbReference type="ChEBI" id="CHEBI:59789"/>
    </ligand>
</feature>
<reference evidence="6 7" key="1">
    <citation type="submission" date="2021-02" db="EMBL/GenBank/DDBJ databases">
        <title>Characterization of Marinitoga sp. nov. str. BP5-C20A.</title>
        <authorList>
            <person name="Erauso G."/>
            <person name="Postec A."/>
        </authorList>
    </citation>
    <scope>NUCLEOTIDE SEQUENCE [LARGE SCALE GENOMIC DNA]</scope>
    <source>
        <strain evidence="6 7">BP5-C20A</strain>
    </source>
</reference>
<dbReference type="RefSeq" id="WP_281000905.1">
    <property type="nucleotide sequence ID" value="NZ_CP069362.1"/>
</dbReference>
<keyword evidence="5" id="KW-0963">Cytoplasm</keyword>
<evidence type="ECO:0000313" key="6">
    <source>
        <dbReference type="EMBL" id="WGS65966.1"/>
    </source>
</evidence>
<evidence type="ECO:0000256" key="3">
    <source>
        <dbReference type="ARBA" id="ARBA00022691"/>
    </source>
</evidence>
<evidence type="ECO:0000256" key="2">
    <source>
        <dbReference type="ARBA" id="ARBA00022679"/>
    </source>
</evidence>
<dbReference type="InterPro" id="IPR029026">
    <property type="entry name" value="tRNA_m1G_MTases_N"/>
</dbReference>
<name>A0ABY8PTI9_9BACT</name>
<evidence type="ECO:0000256" key="5">
    <source>
        <dbReference type="HAMAP-Rule" id="MF_00658"/>
    </source>
</evidence>
<dbReference type="InterPro" id="IPR003742">
    <property type="entry name" value="RlmH-like"/>
</dbReference>
<feature type="binding site" evidence="5">
    <location>
        <begin position="122"/>
        <end position="127"/>
    </location>
    <ligand>
        <name>S-adenosyl-L-methionine</name>
        <dbReference type="ChEBI" id="CHEBI:59789"/>
    </ligand>
</feature>
<dbReference type="PANTHER" id="PTHR33603">
    <property type="entry name" value="METHYLTRANSFERASE"/>
    <property type="match status" value="1"/>
</dbReference>
<proteinExistence type="inferred from homology"/>
<evidence type="ECO:0000256" key="1">
    <source>
        <dbReference type="ARBA" id="ARBA00022603"/>
    </source>
</evidence>
<keyword evidence="3 5" id="KW-0949">S-adenosyl-L-methionine</keyword>
<sequence length="154" mass="18396">MIKIFVIGKPKTKFIKMGIEQYLKWNSKYDRVELVELPLSNDLNKITEEEYKKQDKEKFDKYFLPNVFKVVLDERGKELSSIDFANKIEKWRIGKKNISFFIGGPLGHHEEIRKNADFLLSISKMTFTHEMAVLLLLEQIYRAFKINNNEKYHY</sequence>
<comment type="catalytic activity">
    <reaction evidence="5">
        <text>pseudouridine(1915) in 23S rRNA + S-adenosyl-L-methionine = N(3)-methylpseudouridine(1915) in 23S rRNA + S-adenosyl-L-homocysteine + H(+)</text>
        <dbReference type="Rhea" id="RHEA:42752"/>
        <dbReference type="Rhea" id="RHEA-COMP:10221"/>
        <dbReference type="Rhea" id="RHEA-COMP:10222"/>
        <dbReference type="ChEBI" id="CHEBI:15378"/>
        <dbReference type="ChEBI" id="CHEBI:57856"/>
        <dbReference type="ChEBI" id="CHEBI:59789"/>
        <dbReference type="ChEBI" id="CHEBI:65314"/>
        <dbReference type="ChEBI" id="CHEBI:74486"/>
        <dbReference type="EC" id="2.1.1.177"/>
    </reaction>
</comment>
<accession>A0ABY8PTI9</accession>
<comment type="similarity">
    <text evidence="4 5">Belongs to the RNA methyltransferase RlmH family.</text>
</comment>
<keyword evidence="2 5" id="KW-0808">Transferase</keyword>
<gene>
    <name evidence="5" type="primary">rlmH</name>
    <name evidence="6" type="ORF">JRV97_05305</name>
</gene>
<comment type="subunit">
    <text evidence="5">Homodimer.</text>
</comment>
<dbReference type="Gene3D" id="3.40.1280.10">
    <property type="match status" value="1"/>
</dbReference>
<keyword evidence="1 5" id="KW-0489">Methyltransferase</keyword>